<evidence type="ECO:0000313" key="3">
    <source>
        <dbReference type="EMBL" id="AEX84853.1"/>
    </source>
</evidence>
<dbReference type="InterPro" id="IPR005537">
    <property type="entry name" value="RAMP_III_fam"/>
</dbReference>
<dbReference type="PANTHER" id="PTHR39965">
    <property type="entry name" value="CRISPR SYSTEM CMR SUBUNIT CMR6"/>
    <property type="match status" value="1"/>
</dbReference>
<organism evidence="3 4">
    <name type="scientific">Marinitoga piezophila (strain DSM 14283 / JCM 11233 / KA3)</name>
    <dbReference type="NCBI Taxonomy" id="443254"/>
    <lineage>
        <taxon>Bacteria</taxon>
        <taxon>Thermotogati</taxon>
        <taxon>Thermotogota</taxon>
        <taxon>Thermotogae</taxon>
        <taxon>Petrotogales</taxon>
        <taxon>Petrotogaceae</taxon>
        <taxon>Marinitoga</taxon>
    </lineage>
</organism>
<dbReference type="PANTHER" id="PTHR39965:SF1">
    <property type="entry name" value="CRISPR SYSTEM CMR SUBUNIT CMR6"/>
    <property type="match status" value="1"/>
</dbReference>
<keyword evidence="1" id="KW-0051">Antiviral defense</keyword>
<dbReference type="GO" id="GO:0051607">
    <property type="term" value="P:defense response to virus"/>
    <property type="evidence" value="ECO:0007669"/>
    <property type="project" value="UniProtKB-KW"/>
</dbReference>
<dbReference type="eggNOG" id="COG1604">
    <property type="taxonomic scope" value="Bacteria"/>
</dbReference>
<accession>H2J4R8</accession>
<dbReference type="KEGG" id="mpz:Marpi_0409"/>
<dbReference type="InterPro" id="IPR010172">
    <property type="entry name" value="CRISPR-assoc_prot_TM1791"/>
</dbReference>
<dbReference type="Pfam" id="PF03787">
    <property type="entry name" value="RAMPs"/>
    <property type="match status" value="1"/>
</dbReference>
<feature type="domain" description="CRISPR type III-associated protein" evidence="2">
    <location>
        <begin position="82"/>
        <end position="240"/>
    </location>
</feature>
<dbReference type="STRING" id="443254.Marpi_0409"/>
<dbReference type="AlphaFoldDB" id="H2J4R8"/>
<dbReference type="Proteomes" id="UP000007161">
    <property type="component" value="Chromosome"/>
</dbReference>
<dbReference type="HOGENOM" id="CLU_053305_2_2_0"/>
<evidence type="ECO:0000313" key="4">
    <source>
        <dbReference type="Proteomes" id="UP000007161"/>
    </source>
</evidence>
<evidence type="ECO:0000259" key="2">
    <source>
        <dbReference type="Pfam" id="PF03787"/>
    </source>
</evidence>
<evidence type="ECO:0000256" key="1">
    <source>
        <dbReference type="ARBA" id="ARBA00023118"/>
    </source>
</evidence>
<name>H2J4R8_MARPK</name>
<dbReference type="NCBIfam" id="TIGR01898">
    <property type="entry name" value="cas_TM1791_cmr6"/>
    <property type="match status" value="1"/>
</dbReference>
<gene>
    <name evidence="3" type="ordered locus">Marpi_0409</name>
</gene>
<dbReference type="RefSeq" id="WP_014295925.1">
    <property type="nucleotide sequence ID" value="NC_016751.1"/>
</dbReference>
<dbReference type="EMBL" id="CP003257">
    <property type="protein sequence ID" value="AEX84853.1"/>
    <property type="molecule type" value="Genomic_DNA"/>
</dbReference>
<reference evidence="4" key="2">
    <citation type="submission" date="2012-01" db="EMBL/GenBank/DDBJ databases">
        <title>Complete sequence of chromosome of Marinitoga piezophila KA3.</title>
        <authorList>
            <person name="Lucas S."/>
            <person name="Han J."/>
            <person name="Lapidus A."/>
            <person name="Cheng J.-F."/>
            <person name="Goodwin L."/>
            <person name="Pitluck S."/>
            <person name="Peters L."/>
            <person name="Mikhailova N."/>
            <person name="Teshima H."/>
            <person name="Detter J.C."/>
            <person name="Han C."/>
            <person name="Tapia R."/>
            <person name="Land M."/>
            <person name="Hauser L."/>
            <person name="Kyrpides N."/>
            <person name="Ivanova N."/>
            <person name="Pagani I."/>
            <person name="Jebbar M."/>
            <person name="Vannier P."/>
            <person name="Oger P."/>
            <person name="Cario A."/>
            <person name="Bartlett D."/>
            <person name="Noll K.M."/>
            <person name="Woyke T."/>
        </authorList>
    </citation>
    <scope>NUCLEOTIDE SEQUENCE [LARGE SCALE GENOMIC DNA]</scope>
    <source>
        <strain evidence="4">DSM 14283 / JCM 11233 / KA3</strain>
    </source>
</reference>
<keyword evidence="4" id="KW-1185">Reference proteome</keyword>
<protein>
    <submittedName>
        <fullName evidence="3">Uncharacterized protein predicted to be involved in DNA repair (RAMP superfamily)</fullName>
    </submittedName>
</protein>
<proteinExistence type="predicted"/>
<reference evidence="3 4" key="1">
    <citation type="journal article" date="2012" name="J. Bacteriol.">
        <title>Complete Genome Sequence of the Thermophilic, Piezophilic, Heterotrophic Bacterium Marinitoga piezophila KA3.</title>
        <authorList>
            <person name="Lucas S."/>
            <person name="Han J."/>
            <person name="Lapidus A."/>
            <person name="Cheng J.F."/>
            <person name="Goodwin L.A."/>
            <person name="Pitluck S."/>
            <person name="Peters L."/>
            <person name="Mikhailova N."/>
            <person name="Teshima H."/>
            <person name="Detter J.C."/>
            <person name="Han C."/>
            <person name="Tapia R."/>
            <person name="Land M."/>
            <person name="Hauser L."/>
            <person name="Kyrpides N.C."/>
            <person name="Ivanova N."/>
            <person name="Pagani I."/>
            <person name="Vannier P."/>
            <person name="Oger P."/>
            <person name="Bartlett D.H."/>
            <person name="Noll K.M."/>
            <person name="Woyke T."/>
            <person name="Jebbar M."/>
        </authorList>
    </citation>
    <scope>NUCLEOTIDE SEQUENCE [LARGE SCALE GENOMIC DNA]</scope>
    <source>
        <strain evidence="4">DSM 14283 / JCM 11233 / KA3</strain>
    </source>
</reference>
<sequence length="250" mass="29302">MKYYTNYKPENLKNASLYYDKFVYHEANPEDLKKIKDDYKDILINLDKNIIKKNIEIIKNIRIQMINKIKKHYNVKTYIVKNKTPFLIGAGIPSIDEIGFYWSRNYGLPIIPGTSIKGAFRKYIESNNDLKSIIDVVFGNAEKKGYIDFLDAIPINTIKLNIDYQTPHFQEYYMNNQPPNDVYNPIPLNYLNVSNGTFRIDLLISADSNEVINIINIHFKYFLEYFGIGAKTSMGYGRFKIQELSNFDRR</sequence>